<feature type="compositionally biased region" description="Polar residues" evidence="1">
    <location>
        <begin position="73"/>
        <end position="87"/>
    </location>
</feature>
<proteinExistence type="predicted"/>
<accession>A0AAE2C388</accession>
<reference evidence="2" key="1">
    <citation type="submission" date="2020-06" db="EMBL/GenBank/DDBJ databases">
        <authorList>
            <person name="Li T."/>
            <person name="Hu X."/>
            <person name="Zhang T."/>
            <person name="Song X."/>
            <person name="Zhang H."/>
            <person name="Dai N."/>
            <person name="Sheng W."/>
            <person name="Hou X."/>
            <person name="Wei L."/>
        </authorList>
    </citation>
    <scope>NUCLEOTIDE SEQUENCE</scope>
    <source>
        <strain evidence="2">K16</strain>
        <tissue evidence="2">Leaf</tissue>
    </source>
</reference>
<evidence type="ECO:0000256" key="1">
    <source>
        <dbReference type="SAM" id="MobiDB-lite"/>
    </source>
</evidence>
<sequence length="250" mass="27842">MLAVIQEDVQAGDNVDTHAWNGNQVGRPNLVGLGLAYFSTGLGGVWVWVVDRWFGNPVGFGERARKKKEKNGDNQTTPPRQQPQHSAATAPAVSSAKQAVPTAKAVILSLFSKDGRFLGICSLSEEEAYILLEKERSPAAKIQSLRELNTSYPFPFRPSRLLFKAPKVKFDTACFHPNVDDKGHLDVMLGHILLSIQVYLESKHQFTSQHSGSITLGQPKEYRKMVEKLIQAKLPRNFLQELRLISFFAA</sequence>
<dbReference type="AlphaFoldDB" id="A0AAE2C388"/>
<name>A0AAE2C388_9LAMI</name>
<dbReference type="Gene3D" id="3.10.110.10">
    <property type="entry name" value="Ubiquitin Conjugating Enzyme"/>
    <property type="match status" value="1"/>
</dbReference>
<protein>
    <submittedName>
        <fullName evidence="2">Ubiquitin-conjugating enzyme E2 19</fullName>
    </submittedName>
</protein>
<dbReference type="InterPro" id="IPR016135">
    <property type="entry name" value="UBQ-conjugating_enzyme/RWD"/>
</dbReference>
<evidence type="ECO:0000313" key="2">
    <source>
        <dbReference type="EMBL" id="KAK4407436.1"/>
    </source>
</evidence>
<evidence type="ECO:0000313" key="3">
    <source>
        <dbReference type="Proteomes" id="UP001289374"/>
    </source>
</evidence>
<reference evidence="2" key="2">
    <citation type="journal article" date="2024" name="Plant">
        <title>Genomic evolution and insights into agronomic trait innovations of Sesamum species.</title>
        <authorList>
            <person name="Miao H."/>
            <person name="Wang L."/>
            <person name="Qu L."/>
            <person name="Liu H."/>
            <person name="Sun Y."/>
            <person name="Le M."/>
            <person name="Wang Q."/>
            <person name="Wei S."/>
            <person name="Zheng Y."/>
            <person name="Lin W."/>
            <person name="Duan Y."/>
            <person name="Cao H."/>
            <person name="Xiong S."/>
            <person name="Wang X."/>
            <person name="Wei L."/>
            <person name="Li C."/>
            <person name="Ma Q."/>
            <person name="Ju M."/>
            <person name="Zhao R."/>
            <person name="Li G."/>
            <person name="Mu C."/>
            <person name="Tian Q."/>
            <person name="Mei H."/>
            <person name="Zhang T."/>
            <person name="Gao T."/>
            <person name="Zhang H."/>
        </authorList>
    </citation>
    <scope>NUCLEOTIDE SEQUENCE</scope>
    <source>
        <strain evidence="2">K16</strain>
    </source>
</reference>
<organism evidence="2 3">
    <name type="scientific">Sesamum angolense</name>
    <dbReference type="NCBI Taxonomy" id="2727404"/>
    <lineage>
        <taxon>Eukaryota</taxon>
        <taxon>Viridiplantae</taxon>
        <taxon>Streptophyta</taxon>
        <taxon>Embryophyta</taxon>
        <taxon>Tracheophyta</taxon>
        <taxon>Spermatophyta</taxon>
        <taxon>Magnoliopsida</taxon>
        <taxon>eudicotyledons</taxon>
        <taxon>Gunneridae</taxon>
        <taxon>Pentapetalae</taxon>
        <taxon>asterids</taxon>
        <taxon>lamiids</taxon>
        <taxon>Lamiales</taxon>
        <taxon>Pedaliaceae</taxon>
        <taxon>Sesamum</taxon>
    </lineage>
</organism>
<dbReference type="SUPFAM" id="SSF54495">
    <property type="entry name" value="UBC-like"/>
    <property type="match status" value="1"/>
</dbReference>
<keyword evidence="3" id="KW-1185">Reference proteome</keyword>
<dbReference type="Proteomes" id="UP001289374">
    <property type="component" value="Unassembled WGS sequence"/>
</dbReference>
<dbReference type="EMBL" id="JACGWL010000002">
    <property type="protein sequence ID" value="KAK4407436.1"/>
    <property type="molecule type" value="Genomic_DNA"/>
</dbReference>
<feature type="region of interest" description="Disordered" evidence="1">
    <location>
        <begin position="63"/>
        <end position="93"/>
    </location>
</feature>
<gene>
    <name evidence="2" type="ORF">Sango_0324600</name>
</gene>
<comment type="caution">
    <text evidence="2">The sequence shown here is derived from an EMBL/GenBank/DDBJ whole genome shotgun (WGS) entry which is preliminary data.</text>
</comment>